<name>A0A432V848_9HYPH</name>
<accession>A0A432V848</accession>
<organism evidence="2 3">
    <name type="scientific">Borborobacter arsenicus</name>
    <dbReference type="NCBI Taxonomy" id="1851146"/>
    <lineage>
        <taxon>Bacteria</taxon>
        <taxon>Pseudomonadati</taxon>
        <taxon>Pseudomonadota</taxon>
        <taxon>Alphaproteobacteria</taxon>
        <taxon>Hyphomicrobiales</taxon>
        <taxon>Phyllobacteriaceae</taxon>
        <taxon>Borborobacter</taxon>
    </lineage>
</organism>
<evidence type="ECO:0000313" key="3">
    <source>
        <dbReference type="Proteomes" id="UP000281647"/>
    </source>
</evidence>
<dbReference type="PROSITE" id="PS00455">
    <property type="entry name" value="AMP_BINDING"/>
    <property type="match status" value="1"/>
</dbReference>
<dbReference type="GO" id="GO:0006631">
    <property type="term" value="P:fatty acid metabolic process"/>
    <property type="evidence" value="ECO:0007669"/>
    <property type="project" value="TreeGrafter"/>
</dbReference>
<gene>
    <name evidence="2" type="ORF">EET67_06730</name>
</gene>
<dbReference type="PANTHER" id="PTHR43201:SF32">
    <property type="entry name" value="2-SUCCINYLBENZOATE--COA LIGASE, CHLOROPLASTIC_PEROXISOMAL"/>
    <property type="match status" value="1"/>
</dbReference>
<reference evidence="2 3" key="1">
    <citation type="submission" date="2018-11" db="EMBL/GenBank/DDBJ databases">
        <title>Pseudaminobacter arsenicus sp. nov., an arsenic-resistant bacterium isolated from arsenic-rich aquifers.</title>
        <authorList>
            <person name="Mu Y."/>
        </authorList>
    </citation>
    <scope>NUCLEOTIDE SEQUENCE [LARGE SCALE GENOMIC DNA]</scope>
    <source>
        <strain evidence="2 3">CB3</strain>
    </source>
</reference>
<dbReference type="Proteomes" id="UP000281647">
    <property type="component" value="Unassembled WGS sequence"/>
</dbReference>
<feature type="domain" description="AMP-dependent synthetase/ligase" evidence="1">
    <location>
        <begin position="137"/>
        <end position="328"/>
    </location>
</feature>
<dbReference type="SUPFAM" id="SSF56801">
    <property type="entry name" value="Acetyl-CoA synthetase-like"/>
    <property type="match status" value="1"/>
</dbReference>
<protein>
    <submittedName>
        <fullName evidence="2">Long-chain fatty acid--CoA ligase</fullName>
    </submittedName>
</protein>
<dbReference type="CDD" id="cd04433">
    <property type="entry name" value="AFD_class_I"/>
    <property type="match status" value="1"/>
</dbReference>
<comment type="caution">
    <text evidence="2">The sequence shown here is derived from an EMBL/GenBank/DDBJ whole genome shotgun (WGS) entry which is preliminary data.</text>
</comment>
<dbReference type="InterPro" id="IPR020845">
    <property type="entry name" value="AMP-binding_CS"/>
</dbReference>
<keyword evidence="3" id="KW-1185">Reference proteome</keyword>
<dbReference type="AlphaFoldDB" id="A0A432V848"/>
<dbReference type="EMBL" id="RKST01000006">
    <property type="protein sequence ID" value="RUM98329.1"/>
    <property type="molecule type" value="Genomic_DNA"/>
</dbReference>
<dbReference type="GO" id="GO:0031956">
    <property type="term" value="F:medium-chain fatty acid-CoA ligase activity"/>
    <property type="evidence" value="ECO:0007669"/>
    <property type="project" value="TreeGrafter"/>
</dbReference>
<dbReference type="RefSeq" id="WP_128626182.1">
    <property type="nucleotide sequence ID" value="NZ_RKST01000006.1"/>
</dbReference>
<proteinExistence type="predicted"/>
<dbReference type="InterPro" id="IPR042099">
    <property type="entry name" value="ANL_N_sf"/>
</dbReference>
<sequence length="471" mass="50695">MAASVVQSASLRRRNGAATAISSRGKSYSVAEILKAAKALAQQFSQVRQNLAARIGLNPPCVLLPSSQPAAFLAALIAARMEGFISVPWRDAVIPPDAIADAVRPDLKLHFDEGVIDRCSVKMLDSDAFIGERHGDIIMMTSGSTGQPKGVALVLDQILLNALSAGAVMEIWKCTGWAIDIDVGLMSGLNHLLMAWQFDLPCHHLSAGGDDIYETTFSTGAVGFGGSPIQLVRMGNRLDSSCPVMMVSSGDFLMPSMIDQVLERFPDTLVHKLYGLTELGGRFCCMPHQFLLGRKESAGLPLPGFRARVSAETGVIEARSPLLTAGYYLPGGDFSPMKDGWFSTGDVGSIDADGVVTLNGRSNDVFKVGGEKVDRHTIEVELAPLLPAIDYCVLAVEHRLLGQCAALFVVDSGSGDLPKWAEIVAHLRSRLHPRFIPSLMYKVEGALPRLASGKIDRESLRSSHLSFQRLQ</sequence>
<evidence type="ECO:0000313" key="2">
    <source>
        <dbReference type="EMBL" id="RUM98329.1"/>
    </source>
</evidence>
<evidence type="ECO:0000259" key="1">
    <source>
        <dbReference type="Pfam" id="PF00501"/>
    </source>
</evidence>
<dbReference type="OrthoDB" id="9803968at2"/>
<dbReference type="InterPro" id="IPR045851">
    <property type="entry name" value="AMP-bd_C_sf"/>
</dbReference>
<dbReference type="Pfam" id="PF00501">
    <property type="entry name" value="AMP-binding"/>
    <property type="match status" value="1"/>
</dbReference>
<dbReference type="Gene3D" id="3.30.300.30">
    <property type="match status" value="1"/>
</dbReference>
<dbReference type="InterPro" id="IPR000873">
    <property type="entry name" value="AMP-dep_synth/lig_dom"/>
</dbReference>
<keyword evidence="2" id="KW-0436">Ligase</keyword>
<dbReference type="Gene3D" id="3.40.50.12780">
    <property type="entry name" value="N-terminal domain of ligase-like"/>
    <property type="match status" value="1"/>
</dbReference>
<dbReference type="PANTHER" id="PTHR43201">
    <property type="entry name" value="ACYL-COA SYNTHETASE"/>
    <property type="match status" value="1"/>
</dbReference>